<protein>
    <submittedName>
        <fullName evidence="1">Uncharacterized protein</fullName>
    </submittedName>
</protein>
<proteinExistence type="predicted"/>
<comment type="caution">
    <text evidence="1">The sequence shown here is derived from an EMBL/GenBank/DDBJ whole genome shotgun (WGS) entry which is preliminary data.</text>
</comment>
<dbReference type="Proteomes" id="UP001476798">
    <property type="component" value="Unassembled WGS sequence"/>
</dbReference>
<dbReference type="EMBL" id="JAHRIO010094906">
    <property type="protein sequence ID" value="MEQ2189961.1"/>
    <property type="molecule type" value="Genomic_DNA"/>
</dbReference>
<gene>
    <name evidence="1" type="ORF">GOODEAATRI_030710</name>
</gene>
<sequence length="143" mass="16257">MPLPAPCLTSLVPIIDPVSVLGLLSQPCPWIIQPEVTSYLRCGDHCLLPTEVSPLGFKFYSRQKQVSDFSDPCNIWRNYKSLIPLSAPVIPGSCVEFYLSDVFLWLNKPFKFSVLCLAESWICLFLIRNRKIWPKMDPSPAQQ</sequence>
<evidence type="ECO:0000313" key="2">
    <source>
        <dbReference type="Proteomes" id="UP001476798"/>
    </source>
</evidence>
<reference evidence="1 2" key="1">
    <citation type="submission" date="2021-06" db="EMBL/GenBank/DDBJ databases">
        <authorList>
            <person name="Palmer J.M."/>
        </authorList>
    </citation>
    <scope>NUCLEOTIDE SEQUENCE [LARGE SCALE GENOMIC DNA]</scope>
    <source>
        <strain evidence="1 2">GA_2019</strain>
        <tissue evidence="1">Muscle</tissue>
    </source>
</reference>
<name>A0ABV0Q2E8_9TELE</name>
<organism evidence="1 2">
    <name type="scientific">Goodea atripinnis</name>
    <dbReference type="NCBI Taxonomy" id="208336"/>
    <lineage>
        <taxon>Eukaryota</taxon>
        <taxon>Metazoa</taxon>
        <taxon>Chordata</taxon>
        <taxon>Craniata</taxon>
        <taxon>Vertebrata</taxon>
        <taxon>Euteleostomi</taxon>
        <taxon>Actinopterygii</taxon>
        <taxon>Neopterygii</taxon>
        <taxon>Teleostei</taxon>
        <taxon>Neoteleostei</taxon>
        <taxon>Acanthomorphata</taxon>
        <taxon>Ovalentaria</taxon>
        <taxon>Atherinomorphae</taxon>
        <taxon>Cyprinodontiformes</taxon>
        <taxon>Goodeidae</taxon>
        <taxon>Goodea</taxon>
    </lineage>
</organism>
<keyword evidence="2" id="KW-1185">Reference proteome</keyword>
<evidence type="ECO:0000313" key="1">
    <source>
        <dbReference type="EMBL" id="MEQ2189961.1"/>
    </source>
</evidence>
<accession>A0ABV0Q2E8</accession>